<proteinExistence type="predicted"/>
<gene>
    <name evidence="1" type="ORF">S01H1_00091</name>
</gene>
<name>X0RNM9_9ZZZZ</name>
<dbReference type="EMBL" id="BARS01000025">
    <property type="protein sequence ID" value="GAF70424.1"/>
    <property type="molecule type" value="Genomic_DNA"/>
</dbReference>
<organism evidence="1">
    <name type="scientific">marine sediment metagenome</name>
    <dbReference type="NCBI Taxonomy" id="412755"/>
    <lineage>
        <taxon>unclassified sequences</taxon>
        <taxon>metagenomes</taxon>
        <taxon>ecological metagenomes</taxon>
    </lineage>
</organism>
<feature type="non-terminal residue" evidence="1">
    <location>
        <position position="52"/>
    </location>
</feature>
<dbReference type="AlphaFoldDB" id="X0RNM9"/>
<reference evidence="1" key="1">
    <citation type="journal article" date="2014" name="Front. Microbiol.">
        <title>High frequency of phylogenetically diverse reductive dehalogenase-homologous genes in deep subseafloor sedimentary metagenomes.</title>
        <authorList>
            <person name="Kawai M."/>
            <person name="Futagami T."/>
            <person name="Toyoda A."/>
            <person name="Takaki Y."/>
            <person name="Nishi S."/>
            <person name="Hori S."/>
            <person name="Arai W."/>
            <person name="Tsubouchi T."/>
            <person name="Morono Y."/>
            <person name="Uchiyama I."/>
            <person name="Ito T."/>
            <person name="Fujiyama A."/>
            <person name="Inagaki F."/>
            <person name="Takami H."/>
        </authorList>
    </citation>
    <scope>NUCLEOTIDE SEQUENCE</scope>
    <source>
        <strain evidence="1">Expedition CK06-06</strain>
    </source>
</reference>
<evidence type="ECO:0000313" key="1">
    <source>
        <dbReference type="EMBL" id="GAF70424.1"/>
    </source>
</evidence>
<protein>
    <submittedName>
        <fullName evidence="1">Uncharacterized protein</fullName>
    </submittedName>
</protein>
<accession>X0RNM9</accession>
<comment type="caution">
    <text evidence="1">The sequence shown here is derived from an EMBL/GenBank/DDBJ whole genome shotgun (WGS) entry which is preliminary data.</text>
</comment>
<sequence>MKTEDVFKKLKPVAAGDPDVLWLEYILADSKSQKDIEDALKIILARDLGQTY</sequence>